<evidence type="ECO:0000259" key="12">
    <source>
        <dbReference type="Pfam" id="PF01299"/>
    </source>
</evidence>
<keyword evidence="6 8" id="KW-0472">Membrane</keyword>
<evidence type="ECO:0000256" key="7">
    <source>
        <dbReference type="ARBA" id="ARBA00023180"/>
    </source>
</evidence>
<dbReference type="Gene3D" id="2.40.160.110">
    <property type="match status" value="1"/>
</dbReference>
<evidence type="ECO:0000256" key="1">
    <source>
        <dbReference type="ARBA" id="ARBA00004530"/>
    </source>
</evidence>
<keyword evidence="8" id="KW-0458">Lysosome</keyword>
<dbReference type="GO" id="GO:0031902">
    <property type="term" value="C:late endosome membrane"/>
    <property type="evidence" value="ECO:0007669"/>
    <property type="project" value="TreeGrafter"/>
</dbReference>
<name>A0AAV1PAI3_SCOSC</name>
<comment type="similarity">
    <text evidence="8">Belongs to the LAMP family.</text>
</comment>
<dbReference type="InterPro" id="IPR002000">
    <property type="entry name" value="Lysosome-assoc_membr_glycop"/>
</dbReference>
<organism evidence="14 15">
    <name type="scientific">Scomber scombrus</name>
    <name type="common">Atlantic mackerel</name>
    <name type="synonym">Scomber vernalis</name>
    <dbReference type="NCBI Taxonomy" id="13677"/>
    <lineage>
        <taxon>Eukaryota</taxon>
        <taxon>Metazoa</taxon>
        <taxon>Chordata</taxon>
        <taxon>Craniata</taxon>
        <taxon>Vertebrata</taxon>
        <taxon>Euteleostomi</taxon>
        <taxon>Actinopterygii</taxon>
        <taxon>Neopterygii</taxon>
        <taxon>Teleostei</taxon>
        <taxon>Neoteleostei</taxon>
        <taxon>Acanthomorphata</taxon>
        <taxon>Pelagiaria</taxon>
        <taxon>Scombriformes</taxon>
        <taxon>Scombridae</taxon>
        <taxon>Scomber</taxon>
    </lineage>
</organism>
<evidence type="ECO:0000313" key="14">
    <source>
        <dbReference type="EMBL" id="CAK6968648.1"/>
    </source>
</evidence>
<feature type="compositionally biased region" description="Low complexity" evidence="9">
    <location>
        <begin position="49"/>
        <end position="75"/>
    </location>
</feature>
<evidence type="ECO:0000256" key="6">
    <source>
        <dbReference type="ARBA" id="ARBA00023136"/>
    </source>
</evidence>
<dbReference type="Pfam" id="PF21222">
    <property type="entry name" value="Lamp2_2nd"/>
    <property type="match status" value="1"/>
</dbReference>
<evidence type="ECO:0000256" key="3">
    <source>
        <dbReference type="ARBA" id="ARBA00022729"/>
    </source>
</evidence>
<dbReference type="GO" id="GO:0072594">
    <property type="term" value="P:establishment of protein localization to organelle"/>
    <property type="evidence" value="ECO:0007669"/>
    <property type="project" value="TreeGrafter"/>
</dbReference>
<comment type="subcellular location">
    <subcellularLocation>
        <location evidence="1">Endosome membrane</location>
        <topology evidence="1">Single-pass type I membrane protein</topology>
    </subcellularLocation>
    <subcellularLocation>
        <location evidence="8">Lysosome membrane</location>
        <topology evidence="8">Single-pass type I membrane protein</topology>
    </subcellularLocation>
</comment>
<evidence type="ECO:0000256" key="11">
    <source>
        <dbReference type="SAM" id="SignalP"/>
    </source>
</evidence>
<dbReference type="PRINTS" id="PR00336">
    <property type="entry name" value="LYSASSOCTDMP"/>
</dbReference>
<keyword evidence="2 8" id="KW-0812">Transmembrane</keyword>
<gene>
    <name evidence="14" type="ORF">FSCOSCO3_A004065</name>
</gene>
<dbReference type="PANTHER" id="PTHR11506">
    <property type="entry name" value="LYSOSOME-ASSOCIATED MEMBRANE GLYCOPROTEIN"/>
    <property type="match status" value="1"/>
</dbReference>
<feature type="chain" id="PRO_5043830465" evidence="11">
    <location>
        <begin position="22"/>
        <end position="360"/>
    </location>
</feature>
<evidence type="ECO:0000256" key="10">
    <source>
        <dbReference type="SAM" id="Phobius"/>
    </source>
</evidence>
<reference evidence="14 15" key="1">
    <citation type="submission" date="2024-01" db="EMBL/GenBank/DDBJ databases">
        <authorList>
            <person name="Alioto T."/>
            <person name="Alioto T."/>
            <person name="Gomez Garrido J."/>
        </authorList>
    </citation>
    <scope>NUCLEOTIDE SEQUENCE [LARGE SCALE GENOMIC DNA]</scope>
</reference>
<protein>
    <submittedName>
        <fullName evidence="14">Lysosome-associated membrane glycoprotein 1-like</fullName>
    </submittedName>
</protein>
<dbReference type="GO" id="GO:0005765">
    <property type="term" value="C:lysosomal membrane"/>
    <property type="evidence" value="ECO:0007669"/>
    <property type="project" value="UniProtKB-SubCell"/>
</dbReference>
<dbReference type="PANTHER" id="PTHR11506:SF2">
    <property type="entry name" value="MACROSIALIN"/>
    <property type="match status" value="1"/>
</dbReference>
<keyword evidence="3 11" id="KW-0732">Signal</keyword>
<dbReference type="PROSITE" id="PS51407">
    <property type="entry name" value="LAMP_3"/>
    <property type="match status" value="1"/>
</dbReference>
<feature type="domain" description="Lysosome-associated membrane glycoprotein 2-like luminal" evidence="12">
    <location>
        <begin position="167"/>
        <end position="308"/>
    </location>
</feature>
<evidence type="ECO:0000256" key="5">
    <source>
        <dbReference type="ARBA" id="ARBA00022989"/>
    </source>
</evidence>
<evidence type="ECO:0000256" key="8">
    <source>
        <dbReference type="PROSITE-ProRule" id="PRU00740"/>
    </source>
</evidence>
<dbReference type="EMBL" id="CAWUFR010000122">
    <property type="protein sequence ID" value="CAK6968648.1"/>
    <property type="molecule type" value="Genomic_DNA"/>
</dbReference>
<comment type="caution">
    <text evidence="8">Lacks conserved residue(s) required for the propagation of feature annotation.</text>
</comment>
<feature type="region of interest" description="Disordered" evidence="9">
    <location>
        <begin position="22"/>
        <end position="165"/>
    </location>
</feature>
<feature type="signal peptide" evidence="11">
    <location>
        <begin position="1"/>
        <end position="21"/>
    </location>
</feature>
<evidence type="ECO:0000259" key="13">
    <source>
        <dbReference type="Pfam" id="PF21222"/>
    </source>
</evidence>
<sequence>MKRAVVFVFIACCAVSALSLAENEKRRKPSATVSPAGEFGASSPNPIITAKSTTESTTAATTTTTEAPKPTTTKPAPKPTTTPAPKPTTKPTPKPTTKPAPKPTTTTPAPKPTTTTPAPKPTTKPAPKPTTKPAPKPTTTTPPKPTTKPTPKPTPTPPKPTPAVNLTTGTYNLTQEKKVCLMAQMAVQIRLVTPKANGTFIIQPKDTEARGFCQSTKANLTLVFKEGYITFMFNKSTAENTAYVNDLSFQLAYPLVKDGTVYRGQNKSVHLFAARIGRSYSCKTESFHMGNGLYLDFKQDRVQGFNVTANEFGATDFCPADQPDYRVAIAVGVTLLVLIVIVVIAYLLGRKKRADGYQSL</sequence>
<evidence type="ECO:0000256" key="9">
    <source>
        <dbReference type="SAM" id="MobiDB-lite"/>
    </source>
</evidence>
<keyword evidence="4" id="KW-0967">Endosome</keyword>
<feature type="domain" description="Lysosome-associated membrane glycoprotein 2-like transmembrane" evidence="13">
    <location>
        <begin position="329"/>
        <end position="358"/>
    </location>
</feature>
<comment type="caution">
    <text evidence="14">The sequence shown here is derived from an EMBL/GenBank/DDBJ whole genome shotgun (WGS) entry which is preliminary data.</text>
</comment>
<dbReference type="InterPro" id="IPR048528">
    <property type="entry name" value="Lamp2-like_luminal"/>
</dbReference>
<keyword evidence="5 10" id="KW-1133">Transmembrane helix</keyword>
<dbReference type="GO" id="GO:0005886">
    <property type="term" value="C:plasma membrane"/>
    <property type="evidence" value="ECO:0007669"/>
    <property type="project" value="TreeGrafter"/>
</dbReference>
<evidence type="ECO:0000256" key="4">
    <source>
        <dbReference type="ARBA" id="ARBA00022753"/>
    </source>
</evidence>
<evidence type="ECO:0000256" key="2">
    <source>
        <dbReference type="ARBA" id="ARBA00022692"/>
    </source>
</evidence>
<accession>A0AAV1PAI3</accession>
<dbReference type="Pfam" id="PF01299">
    <property type="entry name" value="Lamp2-like_luminal"/>
    <property type="match status" value="1"/>
</dbReference>
<dbReference type="Proteomes" id="UP001314229">
    <property type="component" value="Unassembled WGS sequence"/>
</dbReference>
<feature type="transmembrane region" description="Helical" evidence="10">
    <location>
        <begin position="327"/>
        <end position="348"/>
    </location>
</feature>
<dbReference type="AlphaFoldDB" id="A0AAV1PAI3"/>
<dbReference type="InterPro" id="IPR048524">
    <property type="entry name" value="Lamp2-like_TM"/>
</dbReference>
<keyword evidence="7" id="KW-0325">Glycoprotein</keyword>
<evidence type="ECO:0000313" key="15">
    <source>
        <dbReference type="Proteomes" id="UP001314229"/>
    </source>
</evidence>
<feature type="compositionally biased region" description="Low complexity" evidence="9">
    <location>
        <begin position="103"/>
        <end position="117"/>
    </location>
</feature>
<feature type="compositionally biased region" description="Pro residues" evidence="9">
    <location>
        <begin position="76"/>
        <end position="102"/>
    </location>
</feature>
<proteinExistence type="inferred from homology"/>
<feature type="compositionally biased region" description="Pro residues" evidence="9">
    <location>
        <begin position="118"/>
        <end position="161"/>
    </location>
</feature>
<keyword evidence="15" id="KW-1185">Reference proteome</keyword>